<dbReference type="AlphaFoldDB" id="A0A0C6FYT6"/>
<gene>
    <name evidence="4" type="primary">dltE</name>
    <name evidence="4" type="ORF">Maq22A_1p31250</name>
</gene>
<dbReference type="PRINTS" id="PR00080">
    <property type="entry name" value="SDRFAMILY"/>
</dbReference>
<dbReference type="SUPFAM" id="SSF51735">
    <property type="entry name" value="NAD(P)-binding Rossmann-fold domains"/>
    <property type="match status" value="1"/>
</dbReference>
<dbReference type="Gene3D" id="3.40.50.720">
    <property type="entry name" value="NAD(P)-binding Rossmann-like Domain"/>
    <property type="match status" value="1"/>
</dbReference>
<dbReference type="InterPro" id="IPR036291">
    <property type="entry name" value="NAD(P)-bd_dom_sf"/>
</dbReference>
<reference evidence="4 5" key="1">
    <citation type="journal article" date="2015" name="Genome Announc.">
        <title>Complete Genome Sequence of Methylobacterium aquaticum Strain 22A, Isolated from Racomitrium japonicum Moss.</title>
        <authorList>
            <person name="Tani A."/>
            <person name="Ogura Y."/>
            <person name="Hayashi T."/>
            <person name="Kimbara K."/>
        </authorList>
    </citation>
    <scope>NUCLEOTIDE SEQUENCE [LARGE SCALE GENOMIC DNA]</scope>
    <source>
        <strain evidence="4 5">MA-22A</strain>
        <plasmid evidence="5">Plasmid pMaq22A_1p DNA</plasmid>
    </source>
</reference>
<keyword evidence="4" id="KW-0614">Plasmid</keyword>
<dbReference type="PANTHER" id="PTHR44196:SF2">
    <property type="entry name" value="SHORT-CHAIN DEHYDROGENASE-RELATED"/>
    <property type="match status" value="1"/>
</dbReference>
<accession>A0A0C6FYT6</accession>
<dbReference type="PIRSF" id="PIRSF000126">
    <property type="entry name" value="11-beta-HSD1"/>
    <property type="match status" value="1"/>
</dbReference>
<dbReference type="PRINTS" id="PR00081">
    <property type="entry name" value="GDHRDH"/>
</dbReference>
<sequence>MTGNRDMTAGQTGPDARWTLVTGASSGIGAELARAFAGEGRPLVLTARRSERLEALAGELPVPTVVVPADLAAPGGAEGLVAAIEARGVVLHTLVNNAGFGLRGRFADLPARDQAEMVAVNVAAPTILARLVLPGLIARGGGGILNVASVVGYLPGPNMAAYYATKAYLLNLSEALYEEARPHGVVVTTVCPGATATEFSQRADVGGAKRFTGNVMSPEAVARAAVAGHLAGRAVVIPGAANRAAVIAARLMPRWLSRKVAARLQG</sequence>
<keyword evidence="2" id="KW-0560">Oxidoreductase</keyword>
<dbReference type="PATRIC" id="fig|270351.10.peg.5564"/>
<dbReference type="Pfam" id="PF00106">
    <property type="entry name" value="adh_short"/>
    <property type="match status" value="1"/>
</dbReference>
<dbReference type="EMBL" id="AP014705">
    <property type="protein sequence ID" value="BAQ48590.1"/>
    <property type="molecule type" value="Genomic_DNA"/>
</dbReference>
<dbReference type="GO" id="GO:0016491">
    <property type="term" value="F:oxidoreductase activity"/>
    <property type="evidence" value="ECO:0007669"/>
    <property type="project" value="UniProtKB-KW"/>
</dbReference>
<evidence type="ECO:0000256" key="3">
    <source>
        <dbReference type="RuleBase" id="RU000363"/>
    </source>
</evidence>
<protein>
    <submittedName>
        <fullName evidence="4">Short-chain dehydrogenase</fullName>
    </submittedName>
</protein>
<evidence type="ECO:0000313" key="5">
    <source>
        <dbReference type="Proteomes" id="UP000061432"/>
    </source>
</evidence>
<reference evidence="5" key="2">
    <citation type="submission" date="2015-01" db="EMBL/GenBank/DDBJ databases">
        <title>Complete genome sequence of Methylobacterium aquaticum strain 22A.</title>
        <authorList>
            <person name="Tani A."/>
            <person name="Ogura Y."/>
            <person name="Hayashi T."/>
        </authorList>
    </citation>
    <scope>NUCLEOTIDE SEQUENCE [LARGE SCALE GENOMIC DNA]</scope>
    <source>
        <strain evidence="5">MA-22A</strain>
        <plasmid evidence="5">Plasmid pMaq22A_1p DNA</plasmid>
    </source>
</reference>
<dbReference type="Proteomes" id="UP000061432">
    <property type="component" value="Plasmid pMaq22A_1p"/>
</dbReference>
<evidence type="ECO:0000256" key="2">
    <source>
        <dbReference type="ARBA" id="ARBA00023002"/>
    </source>
</evidence>
<geneLocation type="plasmid" evidence="5">
    <name>pMaq22A_1p DNA</name>
</geneLocation>
<name>A0A0C6FYT6_9HYPH</name>
<dbReference type="GO" id="GO:0016020">
    <property type="term" value="C:membrane"/>
    <property type="evidence" value="ECO:0007669"/>
    <property type="project" value="TreeGrafter"/>
</dbReference>
<dbReference type="KEGG" id="maqu:Maq22A_1p31250"/>
<organism evidence="4 5">
    <name type="scientific">Methylobacterium aquaticum</name>
    <dbReference type="NCBI Taxonomy" id="270351"/>
    <lineage>
        <taxon>Bacteria</taxon>
        <taxon>Pseudomonadati</taxon>
        <taxon>Pseudomonadota</taxon>
        <taxon>Alphaproteobacteria</taxon>
        <taxon>Hyphomicrobiales</taxon>
        <taxon>Methylobacteriaceae</taxon>
        <taxon>Methylobacterium</taxon>
    </lineage>
</organism>
<evidence type="ECO:0000313" key="4">
    <source>
        <dbReference type="EMBL" id="BAQ48590.1"/>
    </source>
</evidence>
<evidence type="ECO:0000256" key="1">
    <source>
        <dbReference type="ARBA" id="ARBA00006484"/>
    </source>
</evidence>
<dbReference type="CDD" id="cd05233">
    <property type="entry name" value="SDR_c"/>
    <property type="match status" value="1"/>
</dbReference>
<dbReference type="InterPro" id="IPR002347">
    <property type="entry name" value="SDR_fam"/>
</dbReference>
<dbReference type="PANTHER" id="PTHR44196">
    <property type="entry name" value="DEHYDROGENASE/REDUCTASE SDR FAMILY MEMBER 7B"/>
    <property type="match status" value="1"/>
</dbReference>
<comment type="similarity">
    <text evidence="1 3">Belongs to the short-chain dehydrogenases/reductases (SDR) family.</text>
</comment>
<proteinExistence type="inferred from homology"/>